<feature type="coiled-coil region" evidence="1">
    <location>
        <begin position="315"/>
        <end position="342"/>
    </location>
</feature>
<protein>
    <submittedName>
        <fullName evidence="3">Uncharacterized protein</fullName>
    </submittedName>
</protein>
<feature type="coiled-coil region" evidence="1">
    <location>
        <begin position="665"/>
        <end position="727"/>
    </location>
</feature>
<feature type="coiled-coil region" evidence="1">
    <location>
        <begin position="1"/>
        <end position="63"/>
    </location>
</feature>
<feature type="compositionally biased region" description="Basic and acidic residues" evidence="2">
    <location>
        <begin position="802"/>
        <end position="813"/>
    </location>
</feature>
<feature type="coiled-coil region" evidence="1">
    <location>
        <begin position="557"/>
        <end position="625"/>
    </location>
</feature>
<name>A0ABD3T1L6_9LAMI</name>
<feature type="region of interest" description="Disordered" evidence="2">
    <location>
        <begin position="764"/>
        <end position="819"/>
    </location>
</feature>
<dbReference type="PANTHER" id="PTHR45287">
    <property type="entry name" value="OS03G0691500 PROTEIN"/>
    <property type="match status" value="1"/>
</dbReference>
<evidence type="ECO:0000256" key="2">
    <source>
        <dbReference type="SAM" id="MobiDB-lite"/>
    </source>
</evidence>
<feature type="compositionally biased region" description="Polar residues" evidence="2">
    <location>
        <begin position="786"/>
        <end position="795"/>
    </location>
</feature>
<gene>
    <name evidence="3" type="ORF">ACJIZ3_019303</name>
</gene>
<dbReference type="AlphaFoldDB" id="A0ABD3T1L6"/>
<organism evidence="3 4">
    <name type="scientific">Penstemon smallii</name>
    <dbReference type="NCBI Taxonomy" id="265156"/>
    <lineage>
        <taxon>Eukaryota</taxon>
        <taxon>Viridiplantae</taxon>
        <taxon>Streptophyta</taxon>
        <taxon>Embryophyta</taxon>
        <taxon>Tracheophyta</taxon>
        <taxon>Spermatophyta</taxon>
        <taxon>Magnoliopsida</taxon>
        <taxon>eudicotyledons</taxon>
        <taxon>Gunneridae</taxon>
        <taxon>Pentapetalae</taxon>
        <taxon>asterids</taxon>
        <taxon>lamiids</taxon>
        <taxon>Lamiales</taxon>
        <taxon>Plantaginaceae</taxon>
        <taxon>Cheloneae</taxon>
        <taxon>Penstemon</taxon>
    </lineage>
</organism>
<proteinExistence type="predicted"/>
<dbReference type="InterPro" id="IPR040262">
    <property type="entry name" value="At4g38062-like"/>
</dbReference>
<keyword evidence="4" id="KW-1185">Reference proteome</keyword>
<evidence type="ECO:0000313" key="4">
    <source>
        <dbReference type="Proteomes" id="UP001634393"/>
    </source>
</evidence>
<dbReference type="Proteomes" id="UP001634393">
    <property type="component" value="Unassembled WGS sequence"/>
</dbReference>
<dbReference type="PANTHER" id="PTHR45287:SF4">
    <property type="entry name" value="OS03G0691500 PROTEIN"/>
    <property type="match status" value="1"/>
</dbReference>
<feature type="coiled-coil region" evidence="1">
    <location>
        <begin position="452"/>
        <end position="486"/>
    </location>
</feature>
<accession>A0ABD3T1L6</accession>
<comment type="caution">
    <text evidence="3">The sequence shown here is derived from an EMBL/GenBank/DDBJ whole genome shotgun (WGS) entry which is preliminary data.</text>
</comment>
<evidence type="ECO:0000313" key="3">
    <source>
        <dbReference type="EMBL" id="KAL3830501.1"/>
    </source>
</evidence>
<feature type="compositionally biased region" description="Acidic residues" evidence="2">
    <location>
        <begin position="767"/>
        <end position="778"/>
    </location>
</feature>
<dbReference type="EMBL" id="JBJXBP010000005">
    <property type="protein sequence ID" value="KAL3830501.1"/>
    <property type="molecule type" value="Genomic_DNA"/>
</dbReference>
<keyword evidence="1" id="KW-0175">Coiled coil</keyword>
<evidence type="ECO:0000256" key="1">
    <source>
        <dbReference type="SAM" id="Coils"/>
    </source>
</evidence>
<reference evidence="3 4" key="1">
    <citation type="submission" date="2024-12" db="EMBL/GenBank/DDBJ databases">
        <title>The unique morphological basis and parallel evolutionary history of personate flowers in Penstemon.</title>
        <authorList>
            <person name="Depatie T.H."/>
            <person name="Wessinger C.A."/>
        </authorList>
    </citation>
    <scope>NUCLEOTIDE SEQUENCE [LARGE SCALE GENOMIC DNA]</scope>
    <source>
        <strain evidence="3">WTNN_2</strain>
        <tissue evidence="3">Leaf</tissue>
    </source>
</reference>
<sequence>MEAVYEELEEAKSEIENLKEQYRVKSQLAESLKKAHNDQQSKFKEASSKLEKLTQELNEKNYDISSTKQVNEELKSSLKEKESIIKNLTFTNDKLRVDFNQKIHKFEEENKMLALALDESNAKNIDQNEKICALEKEIDGVKRLLASVSQKKCLETENNKVKVCKEVEAREDGFFKIEEENRKFKDDLKWKNEQFGHLKEAHEKLRNQFKTKEKEWEKEKARLFDDISTLQTNLESQIRISQDFEQRFEMCNRALAHAESKRKVLEAQLLESRANFDDVCVEYNEAKSRFETMNIQRDQEIASLRSSLGTKDVLYKEMEYQFKKLEQEKQEMLVSLKELHEARIHAAGNVSSSSKLQKKLKSLEQMHKGCLADLQAKETEWQYRMEKLISEVNYLKTESESKDLYTIELKIELEACDDLILKLELMNTESSLMLLILKSELSEAQLRFGLKNREIEENTSLLERIQEDLQREVKMLEEKLDESLTSQLRSEEEVMRIRSDMKKVCEELNGKFCEANEIEYELTFWKSMAEQLEVNVKQNLQMRREVEASLLAQVEVEVNLKQEKESLSLLLEEKEKTINQLQKQLVEEIDQENERETETTLHQLVEEKDQRIYDLQKLVASLEKEFESSSSTFSCRLSEMGEEMNILRESWEKIKENEFLKEIEIQEKNMMIKELENDLGNSERKTREIQVDLKRKQLECELSEEIMKKLKDEKRKILEDSMKLSSDNEKLVNAMSLISERMELLSMEDMKLMEDLGKMVHNSVEIDNSDDDDDDDEQEHEHPQKENNVNNNAFSSPAFMKKKVEAIHDERSPFRALNN</sequence>